<feature type="transmembrane region" description="Helical" evidence="1">
    <location>
        <begin position="29"/>
        <end position="48"/>
    </location>
</feature>
<feature type="transmembrane region" description="Helical" evidence="1">
    <location>
        <begin position="139"/>
        <end position="156"/>
    </location>
</feature>
<dbReference type="Proteomes" id="UP001138709">
    <property type="component" value="Unassembled WGS sequence"/>
</dbReference>
<gene>
    <name evidence="3" type="ORF">GXW74_05190</name>
</gene>
<reference evidence="3" key="1">
    <citation type="submission" date="2020-01" db="EMBL/GenBank/DDBJ databases">
        <authorList>
            <person name="Rat A."/>
        </authorList>
    </citation>
    <scope>NUCLEOTIDE SEQUENCE</scope>
    <source>
        <strain evidence="3">LMG 31228</strain>
    </source>
</reference>
<keyword evidence="1" id="KW-0472">Membrane</keyword>
<dbReference type="SUPFAM" id="SSF53649">
    <property type="entry name" value="Alkaline phosphatase-like"/>
    <property type="match status" value="1"/>
</dbReference>
<keyword evidence="1" id="KW-0812">Transmembrane</keyword>
<evidence type="ECO:0000313" key="4">
    <source>
        <dbReference type="Proteomes" id="UP001138709"/>
    </source>
</evidence>
<protein>
    <submittedName>
        <fullName evidence="3">LTA synthase family protein</fullName>
    </submittedName>
</protein>
<dbReference type="CDD" id="cd16015">
    <property type="entry name" value="LTA_synthase"/>
    <property type="match status" value="1"/>
</dbReference>
<name>A0A9X9X836_9PROT</name>
<feature type="transmembrane region" description="Helical" evidence="1">
    <location>
        <begin position="108"/>
        <end position="127"/>
    </location>
</feature>
<dbReference type="InterPro" id="IPR000917">
    <property type="entry name" value="Sulfatase_N"/>
</dbReference>
<keyword evidence="4" id="KW-1185">Reference proteome</keyword>
<organism evidence="3 4">
    <name type="scientific">Neoroseomonas eburnea</name>
    <dbReference type="NCBI Taxonomy" id="1346889"/>
    <lineage>
        <taxon>Bacteria</taxon>
        <taxon>Pseudomonadati</taxon>
        <taxon>Pseudomonadota</taxon>
        <taxon>Alphaproteobacteria</taxon>
        <taxon>Acetobacterales</taxon>
        <taxon>Acetobacteraceae</taxon>
        <taxon>Neoroseomonas</taxon>
    </lineage>
</organism>
<accession>A0A9X9X836</accession>
<dbReference type="InterPro" id="IPR017850">
    <property type="entry name" value="Alkaline_phosphatase_core_sf"/>
</dbReference>
<dbReference type="EMBL" id="JAAEDL010000003">
    <property type="protein sequence ID" value="MBR0679872.1"/>
    <property type="molecule type" value="Genomic_DNA"/>
</dbReference>
<comment type="caution">
    <text evidence="3">The sequence shown here is derived from an EMBL/GenBank/DDBJ whole genome shotgun (WGS) entry which is preliminary data.</text>
</comment>
<dbReference type="Pfam" id="PF00884">
    <property type="entry name" value="Sulfatase"/>
    <property type="match status" value="1"/>
</dbReference>
<keyword evidence="1" id="KW-1133">Transmembrane helix</keyword>
<evidence type="ECO:0000313" key="3">
    <source>
        <dbReference type="EMBL" id="MBR0679872.1"/>
    </source>
</evidence>
<sequence>MIPEFHLLAGALLPLPAWAWLRHGARARASAWMLLDAAPVAALFLALLAVTERPVLAGGLAAGACVFLAVADRAKRATLDEPLAFTDGGLLWQVPAHPRFYLPFVPRAVLVGGIGAGVLAFVAVLVLEPAVALGLTGRAALLAAALALAGLVLRPLPLLRGAALARDPARDAARFGPLATFALHARLAGTERPARRAAHPPAPAVLRADEVSPHLVLLQLESFCDPRRFGLAQAMPCWDALAGMALSHGRLAVPGFGANTMRTEFVVLTGLDDAALGLDRLNPYFRFARAPVASLAWALGGAGYGTACLHPYDPRFFGRDRVLPALGFRRFEAADAFAGAPRENGLVTDAALGARIAAEIAAAEGPLFLYAITVAAHGPWPGPDPAAGWAARMAATDAMLGVVADAARACGRPVVLAAFGDHRPSLPAMRRGTDTDHLIWRSDVLAGGARQDLDAVGLHRAVRAALGMQSR</sequence>
<evidence type="ECO:0000259" key="2">
    <source>
        <dbReference type="Pfam" id="PF00884"/>
    </source>
</evidence>
<dbReference type="AlphaFoldDB" id="A0A9X9X836"/>
<proteinExistence type="predicted"/>
<evidence type="ECO:0000256" key="1">
    <source>
        <dbReference type="SAM" id="Phobius"/>
    </source>
</evidence>
<feature type="domain" description="Sulfatase N-terminal" evidence="2">
    <location>
        <begin position="213"/>
        <end position="443"/>
    </location>
</feature>
<dbReference type="RefSeq" id="WP_211845232.1">
    <property type="nucleotide sequence ID" value="NZ_JAAEDL010000003.1"/>
</dbReference>
<dbReference type="Gene3D" id="3.40.720.10">
    <property type="entry name" value="Alkaline Phosphatase, subunit A"/>
    <property type="match status" value="1"/>
</dbReference>
<reference evidence="3" key="2">
    <citation type="journal article" date="2021" name="Syst. Appl. Microbiol.">
        <title>Roseomonas hellenica sp. nov., isolated from roots of wild-growing Alkanna tinctoria.</title>
        <authorList>
            <person name="Rat A."/>
            <person name="Naranjo H.D."/>
            <person name="Lebbe L."/>
            <person name="Cnockaert M."/>
            <person name="Krigas N."/>
            <person name="Grigoriadou K."/>
            <person name="Maloupa E."/>
            <person name="Willems A."/>
        </authorList>
    </citation>
    <scope>NUCLEOTIDE SEQUENCE</scope>
    <source>
        <strain evidence="3">LMG 31228</strain>
    </source>
</reference>